<organism evidence="1 2">
    <name type="scientific">Reticulomyxa filosa</name>
    <dbReference type="NCBI Taxonomy" id="46433"/>
    <lineage>
        <taxon>Eukaryota</taxon>
        <taxon>Sar</taxon>
        <taxon>Rhizaria</taxon>
        <taxon>Retaria</taxon>
        <taxon>Foraminifera</taxon>
        <taxon>Monothalamids</taxon>
        <taxon>Reticulomyxidae</taxon>
        <taxon>Reticulomyxa</taxon>
    </lineage>
</organism>
<comment type="caution">
    <text evidence="1">The sequence shown here is derived from an EMBL/GenBank/DDBJ whole genome shotgun (WGS) entry which is preliminary data.</text>
</comment>
<evidence type="ECO:0000313" key="1">
    <source>
        <dbReference type="EMBL" id="ETO16039.1"/>
    </source>
</evidence>
<proteinExistence type="predicted"/>
<name>X6MQB9_RETFI</name>
<evidence type="ECO:0000313" key="2">
    <source>
        <dbReference type="Proteomes" id="UP000023152"/>
    </source>
</evidence>
<protein>
    <submittedName>
        <fullName evidence="1">Uncharacterized protein</fullName>
    </submittedName>
</protein>
<gene>
    <name evidence="1" type="ORF">RFI_21320</name>
</gene>
<dbReference type="Proteomes" id="UP000023152">
    <property type="component" value="Unassembled WGS sequence"/>
</dbReference>
<keyword evidence="2" id="KW-1185">Reference proteome</keyword>
<sequence>MCTTQNNSGKRKDITPQCIRHIVDTNVIQVLVSNLQNSDCPSSLYDEPAFGTLFLTPLSARFGDSQSNVEHKAGEKTDTTASAVVISWSNLQIALDVFRSLRSALDRALKSASAHFGHGNDAQRSQELLLGWEDDGKPKCEIVLASLKKAYLAVECYKKFAVAQPLICQHLLNMVECMWHWHVQWNVFSSG</sequence>
<accession>X6MQB9</accession>
<reference evidence="1 2" key="1">
    <citation type="journal article" date="2013" name="Curr. Biol.">
        <title>The Genome of the Foraminiferan Reticulomyxa filosa.</title>
        <authorList>
            <person name="Glockner G."/>
            <person name="Hulsmann N."/>
            <person name="Schleicher M."/>
            <person name="Noegel A.A."/>
            <person name="Eichinger L."/>
            <person name="Gallinger C."/>
            <person name="Pawlowski J."/>
            <person name="Sierra R."/>
            <person name="Euteneuer U."/>
            <person name="Pillet L."/>
            <person name="Moustafa A."/>
            <person name="Platzer M."/>
            <person name="Groth M."/>
            <person name="Szafranski K."/>
            <person name="Schliwa M."/>
        </authorList>
    </citation>
    <scope>NUCLEOTIDE SEQUENCE [LARGE SCALE GENOMIC DNA]</scope>
</reference>
<dbReference type="EMBL" id="ASPP01018615">
    <property type="protein sequence ID" value="ETO16039.1"/>
    <property type="molecule type" value="Genomic_DNA"/>
</dbReference>
<dbReference type="AlphaFoldDB" id="X6MQB9"/>